<sequence>MNIGELISAWEKDYSWVGKTPNPFIKKDVCILLNPYIPNEVVIYLSITDNTLFVDGKLEPFMRSMQFITFGQGNAELNKNGDAVRLKSELEQFTNSTIQEREEQIKEWKDKGMKIETSNPLMWKDIK</sequence>
<accession>A0AAW4NN35</accession>
<dbReference type="EMBL" id="JAHXRF010000003">
    <property type="protein sequence ID" value="MBW4864890.1"/>
    <property type="molecule type" value="Genomic_DNA"/>
</dbReference>
<name>A0AAW4NN35_9BACT</name>
<protein>
    <submittedName>
        <fullName evidence="1">Uncharacterized protein</fullName>
    </submittedName>
</protein>
<organism evidence="1 2">
    <name type="scientific">Segatella salivae</name>
    <dbReference type="NCBI Taxonomy" id="228604"/>
    <lineage>
        <taxon>Bacteria</taxon>
        <taxon>Pseudomonadati</taxon>
        <taxon>Bacteroidota</taxon>
        <taxon>Bacteroidia</taxon>
        <taxon>Bacteroidales</taxon>
        <taxon>Prevotellaceae</taxon>
        <taxon>Segatella</taxon>
    </lineage>
</organism>
<comment type="caution">
    <text evidence="1">The sequence shown here is derived from an EMBL/GenBank/DDBJ whole genome shotgun (WGS) entry which is preliminary data.</text>
</comment>
<proteinExistence type="predicted"/>
<reference evidence="1" key="1">
    <citation type="submission" date="2021-07" db="EMBL/GenBank/DDBJ databases">
        <title>Genomic diversity and antimicrobial resistance of Prevotella spp. isolated from chronic lung disease airways.</title>
        <authorList>
            <person name="Webb K.A."/>
            <person name="Olagoke O.S."/>
            <person name="Baird T."/>
            <person name="Neill J."/>
            <person name="Pham A."/>
            <person name="Wells T.J."/>
            <person name="Ramsay K.A."/>
            <person name="Bell S.C."/>
            <person name="Sarovich D.S."/>
            <person name="Price E.P."/>
        </authorList>
    </citation>
    <scope>NUCLEOTIDE SEQUENCE</scope>
    <source>
        <strain evidence="1">SCHI0047.S.3</strain>
    </source>
</reference>
<gene>
    <name evidence="1" type="ORF">KZY68_02405</name>
</gene>
<evidence type="ECO:0000313" key="1">
    <source>
        <dbReference type="EMBL" id="MBW4864890.1"/>
    </source>
</evidence>
<dbReference type="AlphaFoldDB" id="A0AAW4NN35"/>
<dbReference type="RefSeq" id="WP_219427296.1">
    <property type="nucleotide sequence ID" value="NZ_JAHXRD010000003.1"/>
</dbReference>
<evidence type="ECO:0000313" key="2">
    <source>
        <dbReference type="Proteomes" id="UP001196873"/>
    </source>
</evidence>
<dbReference type="Proteomes" id="UP001196873">
    <property type="component" value="Unassembled WGS sequence"/>
</dbReference>